<evidence type="ECO:0008006" key="3">
    <source>
        <dbReference type="Google" id="ProtNLM"/>
    </source>
</evidence>
<protein>
    <recommendedName>
        <fullName evidence="3">Cyclopropane-fatty-acyl-phospholipid synthase</fullName>
    </recommendedName>
</protein>
<dbReference type="InterPro" id="IPR029063">
    <property type="entry name" value="SAM-dependent_MTases_sf"/>
</dbReference>
<dbReference type="Proteomes" id="UP000004810">
    <property type="component" value="Unassembled WGS sequence"/>
</dbReference>
<dbReference type="AlphaFoldDB" id="J9DMY3"/>
<sequence length="97" mass="11434">MFILEIPSYTIIHSDKKLLEEAQMRKYDQIFHEINLTCNDEVLEIGCGWGACAIRAVKYHKCKWTGLTISMEQFKIARQRINDNELLDKINIKLLDY</sequence>
<dbReference type="EMBL" id="ADBV01020336">
    <property type="protein sequence ID" value="EJW70856.1"/>
    <property type="molecule type" value="Genomic_DNA"/>
</dbReference>
<dbReference type="Gene3D" id="3.40.50.150">
    <property type="entry name" value="Vaccinia Virus protein VP39"/>
    <property type="match status" value="1"/>
</dbReference>
<proteinExistence type="predicted"/>
<dbReference type="PANTHER" id="PTHR43667:SF2">
    <property type="entry name" value="FATTY ACID C-METHYL TRANSFERASE"/>
    <property type="match status" value="1"/>
</dbReference>
<evidence type="ECO:0000313" key="2">
    <source>
        <dbReference type="Proteomes" id="UP000004810"/>
    </source>
</evidence>
<dbReference type="SUPFAM" id="SSF53335">
    <property type="entry name" value="S-adenosyl-L-methionine-dependent methyltransferases"/>
    <property type="match status" value="1"/>
</dbReference>
<reference evidence="2" key="1">
    <citation type="submission" date="2012-08" db="EMBL/GenBank/DDBJ databases">
        <title>The Genome Sequence of Wuchereria bancrofti.</title>
        <authorList>
            <person name="Nutman T.B."/>
            <person name="Fink D.L."/>
            <person name="Russ C."/>
            <person name="Young S."/>
            <person name="Zeng Q."/>
            <person name="Koehrsen M."/>
            <person name="Alvarado L."/>
            <person name="Berlin A."/>
            <person name="Chapman S.B."/>
            <person name="Chen Z."/>
            <person name="Freedman E."/>
            <person name="Gellesch M."/>
            <person name="Goldberg J."/>
            <person name="Griggs A."/>
            <person name="Gujja S."/>
            <person name="Heilman E.R."/>
            <person name="Heiman D."/>
            <person name="Hepburn T."/>
            <person name="Howarth C."/>
            <person name="Jen D."/>
            <person name="Larson L."/>
            <person name="Lewis B."/>
            <person name="Mehta T."/>
            <person name="Park D."/>
            <person name="Pearson M."/>
            <person name="Roberts A."/>
            <person name="Saif S."/>
            <person name="Shea T."/>
            <person name="Shenoy N."/>
            <person name="Sisk P."/>
            <person name="Stolte C."/>
            <person name="Sykes S."/>
            <person name="Walk T."/>
            <person name="White J."/>
            <person name="Yandava C."/>
            <person name="Haas B."/>
            <person name="Henn M.R."/>
            <person name="Nusbaum C."/>
            <person name="Birren B."/>
        </authorList>
    </citation>
    <scope>NUCLEOTIDE SEQUENCE [LARGE SCALE GENOMIC DNA]</scope>
    <source>
        <strain evidence="2">NA</strain>
    </source>
</reference>
<dbReference type="CDD" id="cd02440">
    <property type="entry name" value="AdoMet_MTases"/>
    <property type="match status" value="1"/>
</dbReference>
<feature type="non-terminal residue" evidence="1">
    <location>
        <position position="97"/>
    </location>
</feature>
<accession>J9DMY3</accession>
<comment type="caution">
    <text evidence="1">The sequence shown here is derived from an EMBL/GenBank/DDBJ whole genome shotgun (WGS) entry which is preliminary data.</text>
</comment>
<gene>
    <name evidence="1" type="ORF">WUBG_18234</name>
</gene>
<organism evidence="1 2">
    <name type="scientific">Wuchereria bancrofti</name>
    <dbReference type="NCBI Taxonomy" id="6293"/>
    <lineage>
        <taxon>Eukaryota</taxon>
        <taxon>Metazoa</taxon>
        <taxon>Ecdysozoa</taxon>
        <taxon>Nematoda</taxon>
        <taxon>Chromadorea</taxon>
        <taxon>Rhabditida</taxon>
        <taxon>Spirurina</taxon>
        <taxon>Spiruromorpha</taxon>
        <taxon>Filarioidea</taxon>
        <taxon>Onchocercidae</taxon>
        <taxon>Wuchereria</taxon>
    </lineage>
</organism>
<dbReference type="Pfam" id="PF02353">
    <property type="entry name" value="CMAS"/>
    <property type="match status" value="1"/>
</dbReference>
<name>J9DMY3_WUCBA</name>
<evidence type="ECO:0000313" key="1">
    <source>
        <dbReference type="EMBL" id="EJW70856.1"/>
    </source>
</evidence>
<dbReference type="InterPro" id="IPR050723">
    <property type="entry name" value="CFA/CMAS"/>
</dbReference>
<dbReference type="PANTHER" id="PTHR43667">
    <property type="entry name" value="CYCLOPROPANE-FATTY-ACYL-PHOSPHOLIPID SYNTHASE"/>
    <property type="match status" value="1"/>
</dbReference>